<dbReference type="GO" id="GO:0005524">
    <property type="term" value="F:ATP binding"/>
    <property type="evidence" value="ECO:0007669"/>
    <property type="project" value="UniProtKB-KW"/>
</dbReference>
<dbReference type="AlphaFoldDB" id="A0A3G1L0I0"/>
<evidence type="ECO:0000256" key="1">
    <source>
        <dbReference type="ARBA" id="ARBA00022679"/>
    </source>
</evidence>
<dbReference type="SUPFAM" id="SSF52402">
    <property type="entry name" value="Adenine nucleotide alpha hydrolases-like"/>
    <property type="match status" value="1"/>
</dbReference>
<dbReference type="PIRSF" id="PIRSF004976">
    <property type="entry name" value="ATPase_YdaO"/>
    <property type="match status" value="1"/>
</dbReference>
<protein>
    <recommendedName>
        <fullName evidence="3">tRNA(Ile)-lysidine/2-thiocytidine synthase N-terminal domain-containing protein</fullName>
    </recommendedName>
</protein>
<feature type="binding site" evidence="2">
    <location>
        <position position="117"/>
    </location>
    <ligand>
        <name>ATP</name>
        <dbReference type="ChEBI" id="CHEBI:30616"/>
    </ligand>
</feature>
<dbReference type="KEGG" id="fwa:DCMF_01685"/>
<keyword evidence="2" id="KW-0547">Nucleotide-binding</keyword>
<feature type="binding site" evidence="2">
    <location>
        <position position="17"/>
    </location>
    <ligand>
        <name>ATP</name>
        <dbReference type="ChEBI" id="CHEBI:30616"/>
    </ligand>
</feature>
<evidence type="ECO:0000313" key="4">
    <source>
        <dbReference type="EMBL" id="ATW28296.1"/>
    </source>
</evidence>
<keyword evidence="5" id="KW-1185">Reference proteome</keyword>
<name>A0A3G1L0I0_FORW1</name>
<dbReference type="GO" id="GO:0008033">
    <property type="term" value="P:tRNA processing"/>
    <property type="evidence" value="ECO:0007669"/>
    <property type="project" value="InterPro"/>
</dbReference>
<feature type="binding site" evidence="2">
    <location>
        <position position="112"/>
    </location>
    <ligand>
        <name>ATP</name>
        <dbReference type="ChEBI" id="CHEBI:30616"/>
    </ligand>
</feature>
<dbReference type="EMBL" id="CP017634">
    <property type="protein sequence ID" value="ATW28296.1"/>
    <property type="molecule type" value="Genomic_DNA"/>
</dbReference>
<dbReference type="PANTHER" id="PTHR43686">
    <property type="entry name" value="SULFURTRANSFERASE-RELATED"/>
    <property type="match status" value="1"/>
</dbReference>
<dbReference type="CDD" id="cd24138">
    <property type="entry name" value="TtcA-like"/>
    <property type="match status" value="1"/>
</dbReference>
<dbReference type="Proteomes" id="UP000323521">
    <property type="component" value="Chromosome"/>
</dbReference>
<evidence type="ECO:0000313" key="5">
    <source>
        <dbReference type="Proteomes" id="UP000323521"/>
    </source>
</evidence>
<keyword evidence="2" id="KW-0067">ATP-binding</keyword>
<sequence>MIEPQDKVVVGLSGGKDSLCLTFILSLLQKYSHLKFELAALTIHPGWEVDNRPLFEFCRQLDIPLWEERTEIAQIVFQARKEKNPCALCSKLRRGALVKRAQRQGFHKLALGHHGDDAVETLLLNSTLGGRLSSFSPVIVYPDSGITVIRPLIYLREKTIVSLSKRENLPVQASPCSLDKKTKRQDMKVLLEEMEKAVPGCTAHLITALKSQWLQG</sequence>
<evidence type="ECO:0000256" key="2">
    <source>
        <dbReference type="PIRSR" id="PIRSR004976-51"/>
    </source>
</evidence>
<dbReference type="InterPro" id="IPR035107">
    <property type="entry name" value="tRNA_thiolation_TtcA_Ctu1"/>
</dbReference>
<feature type="binding site" evidence="2">
    <location>
        <begin position="11"/>
        <end position="13"/>
    </location>
    <ligand>
        <name>ATP</name>
        <dbReference type="ChEBI" id="CHEBI:30616"/>
    </ligand>
</feature>
<evidence type="ECO:0000259" key="3">
    <source>
        <dbReference type="Pfam" id="PF01171"/>
    </source>
</evidence>
<organism evidence="4 5">
    <name type="scientific">Formimonas warabiya</name>
    <dbReference type="NCBI Taxonomy" id="1761012"/>
    <lineage>
        <taxon>Bacteria</taxon>
        <taxon>Bacillati</taxon>
        <taxon>Bacillota</taxon>
        <taxon>Clostridia</taxon>
        <taxon>Eubacteriales</taxon>
        <taxon>Peptococcaceae</taxon>
        <taxon>Candidatus Formimonas</taxon>
    </lineage>
</organism>
<feature type="domain" description="tRNA(Ile)-lysidine/2-thiocytidine synthase N-terminal" evidence="3">
    <location>
        <begin position="7"/>
        <end position="184"/>
    </location>
</feature>
<dbReference type="InterPro" id="IPR014729">
    <property type="entry name" value="Rossmann-like_a/b/a_fold"/>
</dbReference>
<keyword evidence="1" id="KW-0808">Transferase</keyword>
<reference evidence="4 5" key="1">
    <citation type="submission" date="2016-10" db="EMBL/GenBank/DDBJ databases">
        <title>Complete Genome Sequence of Peptococcaceae strain DCMF.</title>
        <authorList>
            <person name="Edwards R.J."/>
            <person name="Holland S.I."/>
            <person name="Deshpande N.P."/>
            <person name="Wong Y.K."/>
            <person name="Ertan H."/>
            <person name="Manefield M."/>
            <person name="Russell T.L."/>
            <person name="Lee M.J."/>
        </authorList>
    </citation>
    <scope>NUCLEOTIDE SEQUENCE [LARGE SCALE GENOMIC DNA]</scope>
    <source>
        <strain evidence="4 5">DCMF</strain>
    </source>
</reference>
<feature type="binding site" evidence="2">
    <location>
        <position position="43"/>
    </location>
    <ligand>
        <name>ATP</name>
        <dbReference type="ChEBI" id="CHEBI:30616"/>
    </ligand>
</feature>
<proteinExistence type="predicted"/>
<dbReference type="GO" id="GO:0016740">
    <property type="term" value="F:transferase activity"/>
    <property type="evidence" value="ECO:0007669"/>
    <property type="project" value="UniProtKB-KW"/>
</dbReference>
<accession>A0A3G1L0I0</accession>
<dbReference type="Gene3D" id="3.40.50.620">
    <property type="entry name" value="HUPs"/>
    <property type="match status" value="1"/>
</dbReference>
<dbReference type="Pfam" id="PF01171">
    <property type="entry name" value="ATP_bind_3"/>
    <property type="match status" value="1"/>
</dbReference>
<gene>
    <name evidence="4" type="ORF">DCMF_01685</name>
</gene>
<dbReference type="InterPro" id="IPR011063">
    <property type="entry name" value="TilS/TtcA_N"/>
</dbReference>
<dbReference type="PANTHER" id="PTHR43686:SF1">
    <property type="entry name" value="AMINOTRAN_5 DOMAIN-CONTAINING PROTEIN"/>
    <property type="match status" value="1"/>
</dbReference>